<proteinExistence type="predicted"/>
<feature type="compositionally biased region" description="Low complexity" evidence="1">
    <location>
        <begin position="37"/>
        <end position="54"/>
    </location>
</feature>
<accession>A0A6J4KE82</accession>
<evidence type="ECO:0000313" key="2">
    <source>
        <dbReference type="EMBL" id="CAA9302426.1"/>
    </source>
</evidence>
<feature type="non-terminal residue" evidence="2">
    <location>
        <position position="67"/>
    </location>
</feature>
<evidence type="ECO:0000256" key="1">
    <source>
        <dbReference type="SAM" id="MobiDB-lite"/>
    </source>
</evidence>
<name>A0A6J4KE82_9ACTN</name>
<feature type="compositionally biased region" description="Basic residues" evidence="1">
    <location>
        <begin position="55"/>
        <end position="67"/>
    </location>
</feature>
<sequence>GRRGPLPPAAGAVHGRARRRGQAPQGRGRQGGRGRARGAASAVGGRLAAQPARGHLPRPAHRPARPR</sequence>
<feature type="non-terminal residue" evidence="2">
    <location>
        <position position="1"/>
    </location>
</feature>
<dbReference type="AlphaFoldDB" id="A0A6J4KE82"/>
<dbReference type="EMBL" id="CADCUB010000001">
    <property type="protein sequence ID" value="CAA9302426.1"/>
    <property type="molecule type" value="Genomic_DNA"/>
</dbReference>
<feature type="region of interest" description="Disordered" evidence="1">
    <location>
        <begin position="1"/>
        <end position="67"/>
    </location>
</feature>
<reference evidence="2" key="1">
    <citation type="submission" date="2020-02" db="EMBL/GenBank/DDBJ databases">
        <authorList>
            <person name="Meier V. D."/>
        </authorList>
    </citation>
    <scope>NUCLEOTIDE SEQUENCE</scope>
    <source>
        <strain evidence="2">AVDCRST_MAG07</strain>
    </source>
</reference>
<organism evidence="2">
    <name type="scientific">uncultured Frankineae bacterium</name>
    <dbReference type="NCBI Taxonomy" id="437475"/>
    <lineage>
        <taxon>Bacteria</taxon>
        <taxon>Bacillati</taxon>
        <taxon>Actinomycetota</taxon>
        <taxon>Actinomycetes</taxon>
        <taxon>Frankiales</taxon>
        <taxon>environmental samples</taxon>
    </lineage>
</organism>
<protein>
    <submittedName>
        <fullName evidence="2">Uncharacterized protein</fullName>
    </submittedName>
</protein>
<gene>
    <name evidence="2" type="ORF">AVDCRST_MAG07-965</name>
</gene>